<dbReference type="EMBL" id="WHPF01000014">
    <property type="protein sequence ID" value="NNV57383.1"/>
    <property type="molecule type" value="Genomic_DNA"/>
</dbReference>
<protein>
    <submittedName>
        <fullName evidence="2">Uncharacterized protein</fullName>
    </submittedName>
</protein>
<organism evidence="2 3">
    <name type="scientific">Limnovirga soli</name>
    <dbReference type="NCBI Taxonomy" id="2656915"/>
    <lineage>
        <taxon>Bacteria</taxon>
        <taxon>Pseudomonadati</taxon>
        <taxon>Bacteroidota</taxon>
        <taxon>Chitinophagia</taxon>
        <taxon>Chitinophagales</taxon>
        <taxon>Chitinophagaceae</taxon>
        <taxon>Limnovirga</taxon>
    </lineage>
</organism>
<comment type="caution">
    <text evidence="2">The sequence shown here is derived from an EMBL/GenBank/DDBJ whole genome shotgun (WGS) entry which is preliminary data.</text>
</comment>
<keyword evidence="3" id="KW-1185">Reference proteome</keyword>
<accession>A0A8J8FHP9</accession>
<proteinExistence type="predicted"/>
<dbReference type="AlphaFoldDB" id="A0A8J8FHP9"/>
<evidence type="ECO:0000313" key="3">
    <source>
        <dbReference type="Proteomes" id="UP000598971"/>
    </source>
</evidence>
<evidence type="ECO:0000313" key="2">
    <source>
        <dbReference type="EMBL" id="NNV57383.1"/>
    </source>
</evidence>
<gene>
    <name evidence="2" type="ORF">GD597_18065</name>
</gene>
<reference evidence="2" key="1">
    <citation type="submission" date="2019-10" db="EMBL/GenBank/DDBJ databases">
        <title>Draft genome sequence of Panacibacter sp. KCS-6.</title>
        <authorList>
            <person name="Yim K.J."/>
        </authorList>
    </citation>
    <scope>NUCLEOTIDE SEQUENCE</scope>
    <source>
        <strain evidence="2">KCS-6</strain>
    </source>
</reference>
<feature type="coiled-coil region" evidence="1">
    <location>
        <begin position="3"/>
        <end position="79"/>
    </location>
</feature>
<sequence>MAKKTIEEELQEALGNLAQANEQLGIANAKLEAANSAFEALTAKSADVEKSNEELAAKLQEALAINDDLQSEIEKLTATPANAPAKEKAPIKAGDFSFELDGAKYGFKWPVVTLNKQRVTAEDICSNVELQKQLVAANSSMLIAL</sequence>
<dbReference type="RefSeq" id="WP_171609331.1">
    <property type="nucleotide sequence ID" value="NZ_WHPF01000014.1"/>
</dbReference>
<name>A0A8J8FHP9_9BACT</name>
<evidence type="ECO:0000256" key="1">
    <source>
        <dbReference type="SAM" id="Coils"/>
    </source>
</evidence>
<keyword evidence="1" id="KW-0175">Coiled coil</keyword>
<dbReference type="Proteomes" id="UP000598971">
    <property type="component" value="Unassembled WGS sequence"/>
</dbReference>